<dbReference type="AlphaFoldDB" id="A0A9W8TIN0"/>
<keyword evidence="4" id="KW-1185">Reference proteome</keyword>
<dbReference type="Proteomes" id="UP001148614">
    <property type="component" value="Unassembled WGS sequence"/>
</dbReference>
<feature type="coiled-coil region" evidence="1">
    <location>
        <begin position="114"/>
        <end position="141"/>
    </location>
</feature>
<dbReference type="EMBL" id="JANPWZ010002554">
    <property type="protein sequence ID" value="KAJ3557848.1"/>
    <property type="molecule type" value="Genomic_DNA"/>
</dbReference>
<accession>A0A9W8TIN0</accession>
<reference evidence="3" key="1">
    <citation type="submission" date="2022-07" db="EMBL/GenBank/DDBJ databases">
        <title>Genome Sequence of Xylaria arbuscula.</title>
        <authorList>
            <person name="Buettner E."/>
        </authorList>
    </citation>
    <scope>NUCLEOTIDE SEQUENCE</scope>
    <source>
        <strain evidence="3">VT107</strain>
    </source>
</reference>
<dbReference type="InterPro" id="IPR036638">
    <property type="entry name" value="HLH_DNA-bd_sf"/>
</dbReference>
<evidence type="ECO:0000313" key="3">
    <source>
        <dbReference type="EMBL" id="KAJ3557848.1"/>
    </source>
</evidence>
<sequence>MSSSGHDDEPSPEDRPAKNPIVVGVGTATGTRRVKKKRVRNFTEDDRAAHRIFEKSRREAFKEALTVSLSPIMLTSCLLTRTSKNLASLLPALAETEPQRLSKHVVVDESIAFIRAQHEQIRAITEQLETVKTERNELLTELSHWRGGAGMVEPQPSHNIAQPAIQHSDANAAADAIMGVVPPALQPTESPMHIIGEPAPFPNPIHDPNRPPSLSVESNASMHWEGFEPQIHPFVGHVQGANGPSSIANADPAQLNTYQTPQSPITPQFNVDQGQHGAVFLPFEPSQSFNPTGFQADTFMSNAVPLQDYVPP</sequence>
<evidence type="ECO:0000313" key="4">
    <source>
        <dbReference type="Proteomes" id="UP001148614"/>
    </source>
</evidence>
<gene>
    <name evidence="3" type="ORF">NPX13_g9844</name>
</gene>
<dbReference type="GO" id="GO:0046983">
    <property type="term" value="F:protein dimerization activity"/>
    <property type="evidence" value="ECO:0007669"/>
    <property type="project" value="InterPro"/>
</dbReference>
<protein>
    <recommendedName>
        <fullName evidence="5">BHLH domain-containing protein</fullName>
    </recommendedName>
</protein>
<evidence type="ECO:0000256" key="2">
    <source>
        <dbReference type="SAM" id="MobiDB-lite"/>
    </source>
</evidence>
<evidence type="ECO:0000256" key="1">
    <source>
        <dbReference type="SAM" id="Coils"/>
    </source>
</evidence>
<dbReference type="VEuPathDB" id="FungiDB:F4678DRAFT_390225"/>
<dbReference type="SUPFAM" id="SSF47459">
    <property type="entry name" value="HLH, helix-loop-helix DNA-binding domain"/>
    <property type="match status" value="1"/>
</dbReference>
<proteinExistence type="predicted"/>
<feature type="region of interest" description="Disordered" evidence="2">
    <location>
        <begin position="1"/>
        <end position="22"/>
    </location>
</feature>
<keyword evidence="1" id="KW-0175">Coiled coil</keyword>
<evidence type="ECO:0008006" key="5">
    <source>
        <dbReference type="Google" id="ProtNLM"/>
    </source>
</evidence>
<organism evidence="3 4">
    <name type="scientific">Xylaria arbuscula</name>
    <dbReference type="NCBI Taxonomy" id="114810"/>
    <lineage>
        <taxon>Eukaryota</taxon>
        <taxon>Fungi</taxon>
        <taxon>Dikarya</taxon>
        <taxon>Ascomycota</taxon>
        <taxon>Pezizomycotina</taxon>
        <taxon>Sordariomycetes</taxon>
        <taxon>Xylariomycetidae</taxon>
        <taxon>Xylariales</taxon>
        <taxon>Xylariaceae</taxon>
        <taxon>Xylaria</taxon>
    </lineage>
</organism>
<feature type="compositionally biased region" description="Basic and acidic residues" evidence="2">
    <location>
        <begin position="1"/>
        <end position="17"/>
    </location>
</feature>
<comment type="caution">
    <text evidence="3">The sequence shown here is derived from an EMBL/GenBank/DDBJ whole genome shotgun (WGS) entry which is preliminary data.</text>
</comment>
<name>A0A9W8TIN0_9PEZI</name>